<evidence type="ECO:0000313" key="3">
    <source>
        <dbReference type="EMBL" id="HIU54006.1"/>
    </source>
</evidence>
<feature type="compositionally biased region" description="Acidic residues" evidence="1">
    <location>
        <begin position="291"/>
        <end position="303"/>
    </location>
</feature>
<evidence type="ECO:0000256" key="1">
    <source>
        <dbReference type="SAM" id="MobiDB-lite"/>
    </source>
</evidence>
<feature type="compositionally biased region" description="Basic and acidic residues" evidence="1">
    <location>
        <begin position="204"/>
        <end position="214"/>
    </location>
</feature>
<dbReference type="AlphaFoldDB" id="A0A9D1SBH3"/>
<feature type="region of interest" description="Disordered" evidence="1">
    <location>
        <begin position="189"/>
        <end position="345"/>
    </location>
</feature>
<feature type="compositionally biased region" description="Acidic residues" evidence="1">
    <location>
        <begin position="272"/>
        <end position="281"/>
    </location>
</feature>
<organism evidence="3 4">
    <name type="scientific">Candidatus Scatocola faecipullorum</name>
    <dbReference type="NCBI Taxonomy" id="2840917"/>
    <lineage>
        <taxon>Bacteria</taxon>
        <taxon>Pseudomonadati</taxon>
        <taxon>Pseudomonadota</taxon>
        <taxon>Alphaproteobacteria</taxon>
        <taxon>Rhodospirillales</taxon>
        <taxon>Rhodospirillaceae</taxon>
        <taxon>Rhodospirillaceae incertae sedis</taxon>
        <taxon>Candidatus Scatocola</taxon>
    </lineage>
</organism>
<reference evidence="3" key="1">
    <citation type="submission" date="2020-10" db="EMBL/GenBank/DDBJ databases">
        <authorList>
            <person name="Gilroy R."/>
        </authorList>
    </citation>
    <scope>NUCLEOTIDE SEQUENCE</scope>
    <source>
        <strain evidence="3">ChiW3-316</strain>
    </source>
</reference>
<evidence type="ECO:0000256" key="2">
    <source>
        <dbReference type="SAM" id="SignalP"/>
    </source>
</evidence>
<gene>
    <name evidence="3" type="ORF">IAD20_08015</name>
</gene>
<feature type="compositionally biased region" description="Polar residues" evidence="1">
    <location>
        <begin position="335"/>
        <end position="345"/>
    </location>
</feature>
<protein>
    <submittedName>
        <fullName evidence="3">Uncharacterized protein</fullName>
    </submittedName>
</protein>
<comment type="caution">
    <text evidence="3">The sequence shown here is derived from an EMBL/GenBank/DDBJ whole genome shotgun (WGS) entry which is preliminary data.</text>
</comment>
<evidence type="ECO:0000313" key="4">
    <source>
        <dbReference type="Proteomes" id="UP000824107"/>
    </source>
</evidence>
<feature type="chain" id="PRO_5039313442" evidence="2">
    <location>
        <begin position="23"/>
        <end position="345"/>
    </location>
</feature>
<dbReference type="Proteomes" id="UP000824107">
    <property type="component" value="Unassembled WGS sequence"/>
</dbReference>
<sequence>MNKLIFGGILSLLISGNLPAAAQQPGQYVRKALPQPAFFVPQKDIQYQEKLPPFNLPPQPAEVKVQTTVEKVQYSEPAFQPEVISDNKEESVPDEFNPNLDITLPEVPQEKAEPQAATPKYQQEYAAYVKDLQAIEQSGQALPNQELEDDLAQMGSEQRLEVDAEGKILNPFSQAQLINPMAEAPVRDASVPKAAKKSTAQILDKVEIIRRPPQQEELSAQDNAPDNPFADRAELPAIQPAEEVPLSPEVAAHFGGLNPFAGGNAEPADVSEQAEPEDTVPELEPLPLPETTEEPAESPEETEPQPQPEESQEKKSHSSRNSGYHRSRSHGSSSVATSYGPNFVR</sequence>
<dbReference type="EMBL" id="DVNC01000053">
    <property type="protein sequence ID" value="HIU54006.1"/>
    <property type="molecule type" value="Genomic_DNA"/>
</dbReference>
<proteinExistence type="predicted"/>
<feature type="signal peptide" evidence="2">
    <location>
        <begin position="1"/>
        <end position="22"/>
    </location>
</feature>
<name>A0A9D1SBH3_9PROT</name>
<accession>A0A9D1SBH3</accession>
<keyword evidence="2" id="KW-0732">Signal</keyword>
<reference evidence="3" key="2">
    <citation type="journal article" date="2021" name="PeerJ">
        <title>Extensive microbial diversity within the chicken gut microbiome revealed by metagenomics and culture.</title>
        <authorList>
            <person name="Gilroy R."/>
            <person name="Ravi A."/>
            <person name="Getino M."/>
            <person name="Pursley I."/>
            <person name="Horton D.L."/>
            <person name="Alikhan N.F."/>
            <person name="Baker D."/>
            <person name="Gharbi K."/>
            <person name="Hall N."/>
            <person name="Watson M."/>
            <person name="Adriaenssens E.M."/>
            <person name="Foster-Nyarko E."/>
            <person name="Jarju S."/>
            <person name="Secka A."/>
            <person name="Antonio M."/>
            <person name="Oren A."/>
            <person name="Chaudhuri R.R."/>
            <person name="La Ragione R."/>
            <person name="Hildebrand F."/>
            <person name="Pallen M.J."/>
        </authorList>
    </citation>
    <scope>NUCLEOTIDE SEQUENCE</scope>
    <source>
        <strain evidence="3">ChiW3-316</strain>
    </source>
</reference>